<evidence type="ECO:0000256" key="4">
    <source>
        <dbReference type="ARBA" id="ARBA00022692"/>
    </source>
</evidence>
<accession>A0A2T4DPT9</accession>
<evidence type="ECO:0000256" key="5">
    <source>
        <dbReference type="ARBA" id="ARBA00022723"/>
    </source>
</evidence>
<evidence type="ECO:0000256" key="10">
    <source>
        <dbReference type="ARBA" id="ARBA00023136"/>
    </source>
</evidence>
<comment type="similarity">
    <text evidence="11">Belongs to the peptidase M48 family.</text>
</comment>
<dbReference type="GO" id="GO:0004222">
    <property type="term" value="F:metalloendopeptidase activity"/>
    <property type="evidence" value="ECO:0007669"/>
    <property type="project" value="InterPro"/>
</dbReference>
<feature type="domain" description="Peptidase M48" evidence="12">
    <location>
        <begin position="66"/>
        <end position="226"/>
    </location>
</feature>
<comment type="subcellular location">
    <subcellularLocation>
        <location evidence="1">Cell membrane</location>
        <topology evidence="1">Multi-pass membrane protein</topology>
    </subcellularLocation>
</comment>
<keyword evidence="8" id="KW-1133">Transmembrane helix</keyword>
<dbReference type="Proteomes" id="UP000240608">
    <property type="component" value="Unassembled WGS sequence"/>
</dbReference>
<keyword evidence="4" id="KW-0812">Transmembrane</keyword>
<keyword evidence="5" id="KW-0479">Metal-binding</keyword>
<organism evidence="13 14">
    <name type="scientific">Marivirga lumbricoides</name>
    <dbReference type="NCBI Taxonomy" id="1046115"/>
    <lineage>
        <taxon>Bacteria</taxon>
        <taxon>Pseudomonadati</taxon>
        <taxon>Bacteroidota</taxon>
        <taxon>Cytophagia</taxon>
        <taxon>Cytophagales</taxon>
        <taxon>Marivirgaceae</taxon>
        <taxon>Marivirga</taxon>
    </lineage>
</organism>
<keyword evidence="7 11" id="KW-0862">Zinc</keyword>
<evidence type="ECO:0000313" key="14">
    <source>
        <dbReference type="Proteomes" id="UP000240608"/>
    </source>
</evidence>
<evidence type="ECO:0000259" key="12">
    <source>
        <dbReference type="Pfam" id="PF01435"/>
    </source>
</evidence>
<sequence length="402" mass="46903">MLEPFEYHKKLKAHFKSRKKTWNWFSGEKLKEQQIQEFKTNLLKNTYRMDRDVYPELYTTADEICKKLAIDAKVFIYQENNSTQFNAGISVINAEAHIMLSGNLLNLLTKEEMKALLAHELSHYLFYKIENEEYEIAQRIVLALANDSRSEDAIIETARIFQLYLELFCDAGALLICEDHHVVIRTLVKMNTGLSEVNPESYLEQAKEIMKGDTESSQHHTHPESYIRSLALMLRFEKDEEYFDKIKKMICGPLNLNSLDIFEQVEMSELTERLIQLIVRPKWINTASIMNLCTKYFSNFTKSESLEKIEAIAERIESAHDSVKEYACYVLLDFTMVDSDLEGLGMGHTLQIAELLSISKEYENIVRKELKLTARDFKQIQERVIKELEQLTEGKEDSIYNE</sequence>
<keyword evidence="10" id="KW-0472">Membrane</keyword>
<comment type="caution">
    <text evidence="13">The sequence shown here is derived from an EMBL/GenBank/DDBJ whole genome shotgun (WGS) entry which is preliminary data.</text>
</comment>
<dbReference type="GO" id="GO:0005886">
    <property type="term" value="C:plasma membrane"/>
    <property type="evidence" value="ECO:0007669"/>
    <property type="project" value="UniProtKB-SubCell"/>
</dbReference>
<dbReference type="GO" id="GO:0006508">
    <property type="term" value="P:proteolysis"/>
    <property type="evidence" value="ECO:0007669"/>
    <property type="project" value="UniProtKB-KW"/>
</dbReference>
<gene>
    <name evidence="13" type="ORF">C9994_09975</name>
</gene>
<proteinExistence type="inferred from homology"/>
<dbReference type="PANTHER" id="PTHR43221:SF1">
    <property type="entry name" value="PROTEASE HTPX"/>
    <property type="match status" value="1"/>
</dbReference>
<evidence type="ECO:0000256" key="6">
    <source>
        <dbReference type="ARBA" id="ARBA00022801"/>
    </source>
</evidence>
<evidence type="ECO:0000256" key="8">
    <source>
        <dbReference type="ARBA" id="ARBA00022989"/>
    </source>
</evidence>
<keyword evidence="2" id="KW-1003">Cell membrane</keyword>
<keyword evidence="3 11" id="KW-0645">Protease</keyword>
<dbReference type="Gene3D" id="3.30.2010.10">
    <property type="entry name" value="Metalloproteases ('zincins'), catalytic domain"/>
    <property type="match status" value="1"/>
</dbReference>
<evidence type="ECO:0000256" key="11">
    <source>
        <dbReference type="RuleBase" id="RU003983"/>
    </source>
</evidence>
<protein>
    <submittedName>
        <fullName evidence="13">Peptidase M48</fullName>
    </submittedName>
</protein>
<dbReference type="InterPro" id="IPR050083">
    <property type="entry name" value="HtpX_protease"/>
</dbReference>
<dbReference type="EMBL" id="PYVU01000082">
    <property type="protein sequence ID" value="PTB95841.1"/>
    <property type="molecule type" value="Genomic_DNA"/>
</dbReference>
<dbReference type="Pfam" id="PF01435">
    <property type="entry name" value="Peptidase_M48"/>
    <property type="match status" value="1"/>
</dbReference>
<dbReference type="PANTHER" id="PTHR43221">
    <property type="entry name" value="PROTEASE HTPX"/>
    <property type="match status" value="1"/>
</dbReference>
<dbReference type="GO" id="GO:0046872">
    <property type="term" value="F:metal ion binding"/>
    <property type="evidence" value="ECO:0007669"/>
    <property type="project" value="UniProtKB-KW"/>
</dbReference>
<evidence type="ECO:0000313" key="13">
    <source>
        <dbReference type="EMBL" id="PTB95841.1"/>
    </source>
</evidence>
<name>A0A2T4DPT9_9BACT</name>
<reference evidence="13 14" key="1">
    <citation type="submission" date="2018-03" db="EMBL/GenBank/DDBJ databases">
        <title>Cross-interface Injection: A General Nanoliter Liquid Handling Method Applied to Single Cells Genome Amplification Automated Nanoliter Liquid Handling Applied to Single Cell Multiple Displacement Amplification.</title>
        <authorList>
            <person name="Yun J."/>
            <person name="Xu P."/>
            <person name="Xu J."/>
            <person name="Dai X."/>
            <person name="Wang Y."/>
            <person name="Zheng X."/>
            <person name="Cao C."/>
            <person name="Yi Q."/>
            <person name="Zhu Y."/>
            <person name="Wang L."/>
            <person name="Dong Z."/>
            <person name="Huang Y."/>
            <person name="Huang L."/>
            <person name="Du W."/>
        </authorList>
    </citation>
    <scope>NUCLEOTIDE SEQUENCE [LARGE SCALE GENOMIC DNA]</scope>
    <source>
        <strain evidence="13 14">Z-D1-2</strain>
    </source>
</reference>
<comment type="cofactor">
    <cofactor evidence="11">
        <name>Zn(2+)</name>
        <dbReference type="ChEBI" id="CHEBI:29105"/>
    </cofactor>
    <text evidence="11">Binds 1 zinc ion per subunit.</text>
</comment>
<dbReference type="InterPro" id="IPR001915">
    <property type="entry name" value="Peptidase_M48"/>
</dbReference>
<evidence type="ECO:0000256" key="7">
    <source>
        <dbReference type="ARBA" id="ARBA00022833"/>
    </source>
</evidence>
<evidence type="ECO:0000256" key="2">
    <source>
        <dbReference type="ARBA" id="ARBA00022475"/>
    </source>
</evidence>
<keyword evidence="6 11" id="KW-0378">Hydrolase</keyword>
<keyword evidence="9 11" id="KW-0482">Metalloprotease</keyword>
<dbReference type="AlphaFoldDB" id="A0A2T4DPT9"/>
<evidence type="ECO:0000256" key="9">
    <source>
        <dbReference type="ARBA" id="ARBA00023049"/>
    </source>
</evidence>
<evidence type="ECO:0000256" key="3">
    <source>
        <dbReference type="ARBA" id="ARBA00022670"/>
    </source>
</evidence>
<evidence type="ECO:0000256" key="1">
    <source>
        <dbReference type="ARBA" id="ARBA00004651"/>
    </source>
</evidence>